<keyword evidence="5 12" id="KW-0732">Signal</keyword>
<keyword evidence="2 10" id="KW-0813">Transport</keyword>
<keyword evidence="7 10" id="KW-0472">Membrane</keyword>
<keyword evidence="3 10" id="KW-1134">Transmembrane beta strand</keyword>
<evidence type="ECO:0000256" key="7">
    <source>
        <dbReference type="ARBA" id="ARBA00023136"/>
    </source>
</evidence>
<comment type="similarity">
    <text evidence="10 11">Belongs to the TonB-dependent receptor family.</text>
</comment>
<evidence type="ECO:0000256" key="9">
    <source>
        <dbReference type="ARBA" id="ARBA00023237"/>
    </source>
</evidence>
<dbReference type="Pfam" id="PF00593">
    <property type="entry name" value="TonB_dep_Rec_b-barrel"/>
    <property type="match status" value="1"/>
</dbReference>
<dbReference type="InterPro" id="IPR000531">
    <property type="entry name" value="Beta-barrel_TonB"/>
</dbReference>
<dbReference type="InterPro" id="IPR039426">
    <property type="entry name" value="TonB-dep_rcpt-like"/>
</dbReference>
<protein>
    <recommendedName>
        <fullName evidence="17">TonB-dependent receptor</fullName>
    </recommendedName>
</protein>
<evidence type="ECO:0000259" key="14">
    <source>
        <dbReference type="Pfam" id="PF07715"/>
    </source>
</evidence>
<dbReference type="GO" id="GO:0009279">
    <property type="term" value="C:cell outer membrane"/>
    <property type="evidence" value="ECO:0007669"/>
    <property type="project" value="UniProtKB-SubCell"/>
</dbReference>
<feature type="domain" description="TonB-dependent receptor plug" evidence="14">
    <location>
        <begin position="79"/>
        <end position="169"/>
    </location>
</feature>
<evidence type="ECO:0008006" key="17">
    <source>
        <dbReference type="Google" id="ProtNLM"/>
    </source>
</evidence>
<feature type="chain" id="PRO_5024270537" description="TonB-dependent receptor" evidence="12">
    <location>
        <begin position="30"/>
        <end position="724"/>
    </location>
</feature>
<evidence type="ECO:0000313" key="16">
    <source>
        <dbReference type="Proteomes" id="UP000422108"/>
    </source>
</evidence>
<evidence type="ECO:0000256" key="5">
    <source>
        <dbReference type="ARBA" id="ARBA00022729"/>
    </source>
</evidence>
<dbReference type="RefSeq" id="WP_155313198.1">
    <property type="nucleotide sequence ID" value="NZ_AP021879.1"/>
</dbReference>
<evidence type="ECO:0000313" key="15">
    <source>
        <dbReference type="EMBL" id="BBO92454.1"/>
    </source>
</evidence>
<dbReference type="PANTHER" id="PTHR30069">
    <property type="entry name" value="TONB-DEPENDENT OUTER MEMBRANE RECEPTOR"/>
    <property type="match status" value="1"/>
</dbReference>
<dbReference type="Gene3D" id="2.40.170.20">
    <property type="entry name" value="TonB-dependent receptor, beta-barrel domain"/>
    <property type="match status" value="1"/>
</dbReference>
<dbReference type="PROSITE" id="PS52016">
    <property type="entry name" value="TONB_DEPENDENT_REC_3"/>
    <property type="match status" value="1"/>
</dbReference>
<feature type="domain" description="TonB-dependent receptor-like beta-barrel" evidence="13">
    <location>
        <begin position="269"/>
        <end position="676"/>
    </location>
</feature>
<reference evidence="15 16" key="1">
    <citation type="submission" date="2019-11" db="EMBL/GenBank/DDBJ databases">
        <title>Comparative genomics of hydrocarbon-degrading Desulfosarcina strains.</title>
        <authorList>
            <person name="Watanabe M."/>
            <person name="Kojima H."/>
            <person name="Fukui M."/>
        </authorList>
    </citation>
    <scope>NUCLEOTIDE SEQUENCE [LARGE SCALE GENOMIC DNA]</scope>
    <source>
        <strain evidence="16">oXyS1</strain>
    </source>
</reference>
<evidence type="ECO:0000256" key="6">
    <source>
        <dbReference type="ARBA" id="ARBA00023077"/>
    </source>
</evidence>
<sequence length="724" mass="82532">MRRQIVYFARQMFFSVAVLAFLVLNSALATEPADANDGEESIEQIEEITVIGKKDSSSVKIEPRKVTIDLENYYSPTTSQNVGDYLKDFVIMDYQGQSDLVPGEDTLYMRGFSSRRFVTALNGSAIRNMGGYGVGMTDYALLPPFLIDSIDVLPGPHSAFYPGQAVGGVVNFKVRAPKQYETLKPDATLSTTYGRYNTQQHNLSFSGGVHNFTYDVGYQKYHTDGYLRNNKTDIDNFISRLGYLLLNSGYIALTVSHADVERETAVINDPNDQESNYDGGYPEVSTDTASYYSWQSPKKETTSTRFRLDFNLPTSLGTWMADAYFEDGDYENPSIVWVNSKDHSEGLRDAWHQVYWRLLGSQVSNEFQPISGHTATIGAGIEQLYNKEDSYNAATSFRLSSWDSYKKRHESLFAFVQDKWEILPQLSLTAGLRYEDNTHCSSNYVPKTGKYYIDGEGLWVEREYNQLVPKSFLTYKLDNLAESLRDTSVSVGISRIWRDPGPLWETQASGIPNIGWLDPEHGIGYDLVFSRRLAGDIQMQLNYSYAQIKDYIASNSKFTDDKYEYLINLEEVIRQGIELQFAGSLTDRIDFRIGWAWQEFENKGGEPAGETMLDDRAKNRVNAGLSWKLLDATTLIFDYKYQDDQVIEVAEEVDAGEYEFHQIALDSYHVVDFAVEQVLFNQWRNIKKCIFKIYVKNLFNEEYQDTKGYPATDRTIGAGLRFNF</sequence>
<evidence type="ECO:0000256" key="11">
    <source>
        <dbReference type="RuleBase" id="RU003357"/>
    </source>
</evidence>
<feature type="signal peptide" evidence="12">
    <location>
        <begin position="1"/>
        <end position="29"/>
    </location>
</feature>
<evidence type="ECO:0000256" key="10">
    <source>
        <dbReference type="PROSITE-ProRule" id="PRU01360"/>
    </source>
</evidence>
<dbReference type="InterPro" id="IPR036942">
    <property type="entry name" value="Beta-barrel_TonB_sf"/>
</dbReference>
<dbReference type="InterPro" id="IPR012910">
    <property type="entry name" value="Plug_dom"/>
</dbReference>
<dbReference type="GO" id="GO:0015344">
    <property type="term" value="F:siderophore uptake transmembrane transporter activity"/>
    <property type="evidence" value="ECO:0007669"/>
    <property type="project" value="TreeGrafter"/>
</dbReference>
<accession>A0A5K8ALI5</accession>
<comment type="subcellular location">
    <subcellularLocation>
        <location evidence="1 10">Cell outer membrane</location>
        <topology evidence="1 10">Multi-pass membrane protein</topology>
    </subcellularLocation>
</comment>
<keyword evidence="9 10" id="KW-0998">Cell outer membrane</keyword>
<proteinExistence type="inferred from homology"/>
<evidence type="ECO:0000256" key="3">
    <source>
        <dbReference type="ARBA" id="ARBA00022452"/>
    </source>
</evidence>
<organism evidence="15 16">
    <name type="scientific">Desulfosarcina ovata subsp. ovata</name>
    <dbReference type="NCBI Taxonomy" id="2752305"/>
    <lineage>
        <taxon>Bacteria</taxon>
        <taxon>Pseudomonadati</taxon>
        <taxon>Thermodesulfobacteriota</taxon>
        <taxon>Desulfobacteria</taxon>
        <taxon>Desulfobacterales</taxon>
        <taxon>Desulfosarcinaceae</taxon>
        <taxon>Desulfosarcina</taxon>
    </lineage>
</organism>
<dbReference type="SUPFAM" id="SSF56935">
    <property type="entry name" value="Porins"/>
    <property type="match status" value="1"/>
</dbReference>
<keyword evidence="4 10" id="KW-0812">Transmembrane</keyword>
<dbReference type="AlphaFoldDB" id="A0A5K8ALI5"/>
<dbReference type="InterPro" id="IPR037066">
    <property type="entry name" value="Plug_dom_sf"/>
</dbReference>
<dbReference type="PANTHER" id="PTHR30069:SF29">
    <property type="entry name" value="HEMOGLOBIN AND HEMOGLOBIN-HAPTOGLOBIN-BINDING PROTEIN 1-RELATED"/>
    <property type="match status" value="1"/>
</dbReference>
<keyword evidence="8" id="KW-0675">Receptor</keyword>
<keyword evidence="6 11" id="KW-0798">TonB box</keyword>
<evidence type="ECO:0000256" key="8">
    <source>
        <dbReference type="ARBA" id="ARBA00023170"/>
    </source>
</evidence>
<evidence type="ECO:0000256" key="12">
    <source>
        <dbReference type="SAM" id="SignalP"/>
    </source>
</evidence>
<evidence type="ECO:0000256" key="1">
    <source>
        <dbReference type="ARBA" id="ARBA00004571"/>
    </source>
</evidence>
<dbReference type="EMBL" id="AP021879">
    <property type="protein sequence ID" value="BBO92454.1"/>
    <property type="molecule type" value="Genomic_DNA"/>
</dbReference>
<dbReference type="Pfam" id="PF07715">
    <property type="entry name" value="Plug"/>
    <property type="match status" value="1"/>
</dbReference>
<dbReference type="Proteomes" id="UP000422108">
    <property type="component" value="Chromosome"/>
</dbReference>
<evidence type="ECO:0000259" key="13">
    <source>
        <dbReference type="Pfam" id="PF00593"/>
    </source>
</evidence>
<dbReference type="Gene3D" id="2.170.130.10">
    <property type="entry name" value="TonB-dependent receptor, plug domain"/>
    <property type="match status" value="1"/>
</dbReference>
<evidence type="ECO:0000256" key="2">
    <source>
        <dbReference type="ARBA" id="ARBA00022448"/>
    </source>
</evidence>
<evidence type="ECO:0000256" key="4">
    <source>
        <dbReference type="ARBA" id="ARBA00022692"/>
    </source>
</evidence>
<keyword evidence="16" id="KW-1185">Reference proteome</keyword>
<name>A0A5K8ALI5_9BACT</name>
<gene>
    <name evidence="15" type="ORF">DSCOOX_56340</name>
</gene>
<dbReference type="GO" id="GO:0044718">
    <property type="term" value="P:siderophore transmembrane transport"/>
    <property type="evidence" value="ECO:0007669"/>
    <property type="project" value="TreeGrafter"/>
</dbReference>